<sequence>MATCTRHPDEFTPHPATLVQNSRPPATEPATGPALLTARAISHSASGRRCYLRRLVRITSPNFSAPPLSRHNFFSTSSTTIITYNSRTVLPVGL</sequence>
<name>A0ACB8ZZ21_ARCLA</name>
<accession>A0ACB8ZZ21</accession>
<keyword evidence="2" id="KW-1185">Reference proteome</keyword>
<proteinExistence type="predicted"/>
<reference evidence="2" key="1">
    <citation type="journal article" date="2022" name="Mol. Ecol. Resour.">
        <title>The genomes of chicory, endive, great burdock and yacon provide insights into Asteraceae palaeo-polyploidization history and plant inulin production.</title>
        <authorList>
            <person name="Fan W."/>
            <person name="Wang S."/>
            <person name="Wang H."/>
            <person name="Wang A."/>
            <person name="Jiang F."/>
            <person name="Liu H."/>
            <person name="Zhao H."/>
            <person name="Xu D."/>
            <person name="Zhang Y."/>
        </authorList>
    </citation>
    <scope>NUCLEOTIDE SEQUENCE [LARGE SCALE GENOMIC DNA]</scope>
    <source>
        <strain evidence="2">cv. Niubang</strain>
    </source>
</reference>
<reference evidence="1 2" key="2">
    <citation type="journal article" date="2022" name="Mol. Ecol. Resour.">
        <title>The genomes of chicory, endive, great burdock and yacon provide insights into Asteraceae paleo-polyploidization history and plant inulin production.</title>
        <authorList>
            <person name="Fan W."/>
            <person name="Wang S."/>
            <person name="Wang H."/>
            <person name="Wang A."/>
            <person name="Jiang F."/>
            <person name="Liu H."/>
            <person name="Zhao H."/>
            <person name="Xu D."/>
            <person name="Zhang Y."/>
        </authorList>
    </citation>
    <scope>NUCLEOTIDE SEQUENCE [LARGE SCALE GENOMIC DNA]</scope>
    <source>
        <strain evidence="2">cv. Niubang</strain>
    </source>
</reference>
<gene>
    <name evidence="1" type="ORF">L6452_28658</name>
</gene>
<organism evidence="1 2">
    <name type="scientific">Arctium lappa</name>
    <name type="common">Greater burdock</name>
    <name type="synonym">Lappa major</name>
    <dbReference type="NCBI Taxonomy" id="4217"/>
    <lineage>
        <taxon>Eukaryota</taxon>
        <taxon>Viridiplantae</taxon>
        <taxon>Streptophyta</taxon>
        <taxon>Embryophyta</taxon>
        <taxon>Tracheophyta</taxon>
        <taxon>Spermatophyta</taxon>
        <taxon>Magnoliopsida</taxon>
        <taxon>eudicotyledons</taxon>
        <taxon>Gunneridae</taxon>
        <taxon>Pentapetalae</taxon>
        <taxon>asterids</taxon>
        <taxon>campanulids</taxon>
        <taxon>Asterales</taxon>
        <taxon>Asteraceae</taxon>
        <taxon>Carduoideae</taxon>
        <taxon>Cardueae</taxon>
        <taxon>Arctiinae</taxon>
        <taxon>Arctium</taxon>
    </lineage>
</organism>
<protein>
    <submittedName>
        <fullName evidence="1">Uncharacterized protein</fullName>
    </submittedName>
</protein>
<dbReference type="EMBL" id="CM042055">
    <property type="protein sequence ID" value="KAI3702905.1"/>
    <property type="molecule type" value="Genomic_DNA"/>
</dbReference>
<comment type="caution">
    <text evidence="1">The sequence shown here is derived from an EMBL/GenBank/DDBJ whole genome shotgun (WGS) entry which is preliminary data.</text>
</comment>
<evidence type="ECO:0000313" key="1">
    <source>
        <dbReference type="EMBL" id="KAI3702905.1"/>
    </source>
</evidence>
<evidence type="ECO:0000313" key="2">
    <source>
        <dbReference type="Proteomes" id="UP001055879"/>
    </source>
</evidence>
<dbReference type="Proteomes" id="UP001055879">
    <property type="component" value="Linkage Group LG09"/>
</dbReference>